<sequence>MSKLSPKNKVFKIRWLNITETQAPVTTALIIVILILLIFKVVGMDLLRSGHDVTLINEGPPAVYQLNTERKYIDGNNKKLRQWTFGEMDKNKQNKVLLMVGETGTGKTTLINTMINHLLGVKFEDQEFYQITEEEQEDQSQSQTSEITVYEVFVKENPTSLTIIDTPSYGHTKGFEKDGEIAEYLSRLFADEDGVHYIDAVCFVMKASQNRLSGKEHYIFHSVLSLFGRDIENNIVFLFTHSDGGPPADALNAIDKAEILCRRDSRGKPVHFLFNNRQEEKKDDVYEHVFRSAWEMGERSINEFFKILEEKNRKSLQMTLEVMKERTRLDACVCNLKERIHEKEKTTDELTQIRKALKENREKIINHKNFQFTVNKVVKKKVPIVNKPLWNSKATCCSVCEENCHEWGCSWVSSDNLQLCYVMKNGYCTVCSGKCHYSKHIRENKKYVTKTEEVTMTFNKLQQQHEVSKQKPGISFDKKIYENTKKEYEEIMKEYRCKTEIEYKLIRDLENNKSKKSKPLHEAYISIMRLCDIALKADSAFTLQHLDFLIPRLKEEEGKEEWVKNLEELKKTGEEQKNTGAVHHLMDFSKRTWNQFVSRITDENE</sequence>
<keyword evidence="1" id="KW-1185">Reference proteome</keyword>
<reference evidence="2" key="1">
    <citation type="submission" date="2025-08" db="UniProtKB">
        <authorList>
            <consortium name="RefSeq"/>
        </authorList>
    </citation>
    <scope>IDENTIFICATION</scope>
    <source>
        <strain evidence="2">Tuebingen</strain>
        <tissue evidence="2">Fibroblasts and whole tissue</tissue>
    </source>
</reference>
<evidence type="ECO:0000313" key="1">
    <source>
        <dbReference type="Proteomes" id="UP000000437"/>
    </source>
</evidence>
<gene>
    <name evidence="2" type="primary">LOC101885844</name>
</gene>
<accession>A0AC58G2I6</accession>
<name>A0AC58G2I6_DANRE</name>
<dbReference type="RefSeq" id="XP_073763947.1">
    <property type="nucleotide sequence ID" value="XM_073907846.1"/>
</dbReference>
<evidence type="ECO:0000313" key="2">
    <source>
        <dbReference type="RefSeq" id="XP_073763947.1"/>
    </source>
</evidence>
<dbReference type="Proteomes" id="UP000000437">
    <property type="component" value="Chromosome 7"/>
</dbReference>
<proteinExistence type="predicted"/>
<protein>
    <submittedName>
        <fullName evidence="2">Uncharacterized protein isoform X1</fullName>
    </submittedName>
</protein>
<organism evidence="1 2">
    <name type="scientific">Danio rerio</name>
    <name type="common">Zebrafish</name>
    <name type="synonym">Brachydanio rerio</name>
    <dbReference type="NCBI Taxonomy" id="7955"/>
    <lineage>
        <taxon>Eukaryota</taxon>
        <taxon>Metazoa</taxon>
        <taxon>Chordata</taxon>
        <taxon>Craniata</taxon>
        <taxon>Vertebrata</taxon>
        <taxon>Euteleostomi</taxon>
        <taxon>Actinopterygii</taxon>
        <taxon>Neopterygii</taxon>
        <taxon>Teleostei</taxon>
        <taxon>Ostariophysi</taxon>
        <taxon>Cypriniformes</taxon>
        <taxon>Danionidae</taxon>
        <taxon>Danioninae</taxon>
        <taxon>Danio</taxon>
    </lineage>
</organism>